<protein>
    <recommendedName>
        <fullName evidence="5">Solute-binding protein family 5 domain-containing protein</fullName>
    </recommendedName>
</protein>
<comment type="similarity">
    <text evidence="1">Belongs to the bacterial solute-binding protein 5 family.</text>
</comment>
<dbReference type="InterPro" id="IPR013783">
    <property type="entry name" value="Ig-like_fold"/>
</dbReference>
<dbReference type="Proteomes" id="UP000070195">
    <property type="component" value="Unassembled WGS sequence"/>
</dbReference>
<feature type="domain" description="Solute-binding protein family 5" evidence="5">
    <location>
        <begin position="43"/>
        <end position="209"/>
    </location>
</feature>
<dbReference type="Pfam" id="PF00496">
    <property type="entry name" value="SBP_bac_5"/>
    <property type="match status" value="1"/>
</dbReference>
<dbReference type="InterPro" id="IPR000914">
    <property type="entry name" value="SBP_5_dom"/>
</dbReference>
<keyword evidence="2" id="KW-0813">Transport</keyword>
<accession>A0A133UBM3</accession>
<feature type="transmembrane region" description="Helical" evidence="4">
    <location>
        <begin position="527"/>
        <end position="546"/>
    </location>
</feature>
<evidence type="ECO:0000256" key="2">
    <source>
        <dbReference type="ARBA" id="ARBA00022448"/>
    </source>
</evidence>
<dbReference type="InterPro" id="IPR039424">
    <property type="entry name" value="SBP_5"/>
</dbReference>
<dbReference type="GO" id="GO:1904680">
    <property type="term" value="F:peptide transmembrane transporter activity"/>
    <property type="evidence" value="ECO:0007669"/>
    <property type="project" value="TreeGrafter"/>
</dbReference>
<dbReference type="PANTHER" id="PTHR30290">
    <property type="entry name" value="PERIPLASMIC BINDING COMPONENT OF ABC TRANSPORTER"/>
    <property type="match status" value="1"/>
</dbReference>
<evidence type="ECO:0000256" key="4">
    <source>
        <dbReference type="SAM" id="Phobius"/>
    </source>
</evidence>
<feature type="non-terminal residue" evidence="6">
    <location>
        <position position="1"/>
    </location>
</feature>
<sequence length="551" mass="60711">KARESDWASVGYYDVAFWQELSNFACRNPEGTPSEMFWHEGSYFTVVGNPEKWWMQEKWLRKALNYAVDVENIMSACYEGMAAPDPPTYLHPDNPNYDELVNKQVVQETWSLLETGYNGHQYIKNSDEKAIEILQEHCEGSVEEGWTYEGKELGGWTIQAVNGWGDVMSLVKSVAKDWREIGIPCEPEFPDYGGWTTNWDTMNFDWMQLWGICPLVGSTVASGYDRTFIGPHTNIWVGNGFYKYEVYFTEDYEAWPNTASEVEQLVLDLYGMEAMTDEYVSTVKELQSIIVPQVPCVFTVSKSTPEGQLLDRWVNYPTVADPYEHRQNLCAPHFYLKHTYPRDISTVGFSLSSKTVEPGDSVTAEVSLMNSADVDLNYAVYVRNGAPKAGPGPEVLAHKGVSVPGGETVTVELELTAPDTEGDYTLTVGDWRIDKYDPGDPKTKVLEVTTEVPVSPIENIPENIGPKLDMAISTAQQALTSAQDAKASADSAVDAAEAAESAANDAKAAADDATAAAEEAGGASTTMVVASMIITIIVVLIGVYAITSKQG</sequence>
<dbReference type="EMBL" id="LHXM01000019">
    <property type="protein sequence ID" value="KXA91597.1"/>
    <property type="molecule type" value="Genomic_DNA"/>
</dbReference>
<evidence type="ECO:0000313" key="6">
    <source>
        <dbReference type="EMBL" id="KXA91597.1"/>
    </source>
</evidence>
<evidence type="ECO:0000256" key="3">
    <source>
        <dbReference type="ARBA" id="ARBA00022729"/>
    </source>
</evidence>
<keyword evidence="4" id="KW-0812">Transmembrane</keyword>
<organism evidence="6 7">
    <name type="scientific">candidate division MSBL1 archaeon SCGC-AAA259D18</name>
    <dbReference type="NCBI Taxonomy" id="1698262"/>
    <lineage>
        <taxon>Archaea</taxon>
        <taxon>Methanobacteriati</taxon>
        <taxon>Methanobacteriota</taxon>
        <taxon>candidate division MSBL1</taxon>
    </lineage>
</organism>
<dbReference type="Gene3D" id="2.60.40.10">
    <property type="entry name" value="Immunoglobulins"/>
    <property type="match status" value="1"/>
</dbReference>
<evidence type="ECO:0000256" key="1">
    <source>
        <dbReference type="ARBA" id="ARBA00005695"/>
    </source>
</evidence>
<dbReference type="SUPFAM" id="SSF53850">
    <property type="entry name" value="Periplasmic binding protein-like II"/>
    <property type="match status" value="1"/>
</dbReference>
<dbReference type="AlphaFoldDB" id="A0A133UBM3"/>
<dbReference type="Gene3D" id="3.40.190.10">
    <property type="entry name" value="Periplasmic binding protein-like II"/>
    <property type="match status" value="1"/>
</dbReference>
<keyword evidence="4" id="KW-1133">Transmembrane helix</keyword>
<keyword evidence="7" id="KW-1185">Reference proteome</keyword>
<keyword evidence="4" id="KW-0472">Membrane</keyword>
<comment type="caution">
    <text evidence="6">The sequence shown here is derived from an EMBL/GenBank/DDBJ whole genome shotgun (WGS) entry which is preliminary data.</text>
</comment>
<dbReference type="Gene3D" id="3.10.105.10">
    <property type="entry name" value="Dipeptide-binding Protein, Domain 3"/>
    <property type="match status" value="1"/>
</dbReference>
<evidence type="ECO:0000313" key="7">
    <source>
        <dbReference type="Proteomes" id="UP000070195"/>
    </source>
</evidence>
<evidence type="ECO:0000259" key="5">
    <source>
        <dbReference type="Pfam" id="PF00496"/>
    </source>
</evidence>
<reference evidence="6 7" key="1">
    <citation type="journal article" date="2016" name="Sci. Rep.">
        <title>Metabolic traits of an uncultured archaeal lineage -MSBL1- from brine pools of the Red Sea.</title>
        <authorList>
            <person name="Mwirichia R."/>
            <person name="Alam I."/>
            <person name="Rashid M."/>
            <person name="Vinu M."/>
            <person name="Ba-Alawi W."/>
            <person name="Anthony Kamau A."/>
            <person name="Kamanda Ngugi D."/>
            <person name="Goker M."/>
            <person name="Klenk H.P."/>
            <person name="Bajic V."/>
            <person name="Stingl U."/>
        </authorList>
    </citation>
    <scope>NUCLEOTIDE SEQUENCE [LARGE SCALE GENOMIC DNA]</scope>
    <source>
        <strain evidence="6">SCGC-AAA259D18</strain>
    </source>
</reference>
<proteinExistence type="inferred from homology"/>
<dbReference type="PANTHER" id="PTHR30290:SF9">
    <property type="entry name" value="OLIGOPEPTIDE-BINDING PROTEIN APPA"/>
    <property type="match status" value="1"/>
</dbReference>
<gene>
    <name evidence="6" type="ORF">AKJ63_01255</name>
</gene>
<dbReference type="GO" id="GO:0015833">
    <property type="term" value="P:peptide transport"/>
    <property type="evidence" value="ECO:0007669"/>
    <property type="project" value="TreeGrafter"/>
</dbReference>
<keyword evidence="3" id="KW-0732">Signal</keyword>
<name>A0A133UBM3_9EURY</name>